<sequence length="332" mass="39778">MEFVKEMLEEPYGGIIKLSNPYFVIANYIKSVRYTNILLITLPNKKYHWREILKQYNTETFVKTVEIGYLQDIIKNNFYHLIIIDYAETTVKLKFLNSLVCKVFWFVVRLKNHILPIKNIKYILQSNIDKPFVLTKIVPKLILTNVEYIKLTENFTNDEIYHLKVLNQIAVYDRYKAQSFIFKSHLFPLYALTEYCFNNFNYRTYQLFNYFMQGVIGDELYIDEYKGYQKIESISSIPTRIKCIKELYQKTDKKFCVLVYEKSTKKLLQKFLSCPIKIVDDIAIGPFNYDIAVFAEKQRFRSLSEITWLFLQKSKKIKLYYFKGSKIETEYL</sequence>
<accession>A0A6F8X2G8</accession>
<name>A0A6F8X2G8_9VIRU</name>
<evidence type="ECO:0000313" key="1">
    <source>
        <dbReference type="EMBL" id="BCB67456.1"/>
    </source>
</evidence>
<dbReference type="Proteomes" id="UP000501113">
    <property type="component" value="Segment"/>
</dbReference>
<protein>
    <submittedName>
        <fullName evidence="1">Uncharacterized protein</fullName>
    </submittedName>
</protein>
<dbReference type="EMBL" id="LC534415">
    <property type="protein sequence ID" value="BCB67456.1"/>
    <property type="molecule type" value="Genomic_DNA"/>
</dbReference>
<proteinExistence type="predicted"/>
<organism evidence="1">
    <name type="scientific">Lymphocystis disease virus 2</name>
    <dbReference type="NCBI Taxonomy" id="159183"/>
    <lineage>
        <taxon>Viruses</taxon>
        <taxon>Varidnaviria</taxon>
        <taxon>Bamfordvirae</taxon>
        <taxon>Nucleocytoviricota</taxon>
        <taxon>Megaviricetes</taxon>
        <taxon>Pimascovirales</taxon>
        <taxon>Pimascovirales incertae sedis</taxon>
        <taxon>Iridoviridae</taxon>
        <taxon>Alphairidovirinae</taxon>
        <taxon>Lymphocystivirus</taxon>
        <taxon>Lymphocystivirus paralichthys1</taxon>
    </lineage>
</organism>
<reference evidence="1" key="1">
    <citation type="journal article" date="2021" name="Microbiol. Resour. Announc.">
        <title>Genome Sequence of Lymphocystis Disease Virus 2 LCDV-JP_Oita_2018, Isolated from a Diseased Japanese Flounder (Paralichthys olivaceus) in Japan.</title>
        <authorList>
            <person name="Kawato S."/>
            <person name="Nozaki R."/>
            <person name="Hirono I."/>
            <person name="Kondo H."/>
        </authorList>
    </citation>
    <scope>NUCLEOTIDE SEQUENCE</scope>
    <source>
        <strain evidence="1">LCDV-JP_Oita_2018</strain>
    </source>
</reference>